<feature type="binding site" evidence="6 7">
    <location>
        <position position="36"/>
    </location>
    <ligand>
        <name>Zn(2+)</name>
        <dbReference type="ChEBI" id="CHEBI:29105"/>
    </ligand>
</feature>
<dbReference type="InterPro" id="IPR019489">
    <property type="entry name" value="Clp_ATPase_C"/>
</dbReference>
<feature type="binding site" evidence="6">
    <location>
        <begin position="127"/>
        <end position="134"/>
    </location>
    <ligand>
        <name>ATP</name>
        <dbReference type="ChEBI" id="CHEBI:30616"/>
    </ligand>
</feature>
<dbReference type="SUPFAM" id="SSF57716">
    <property type="entry name" value="Glucocorticoid receptor-like (DNA-binding domain)"/>
    <property type="match status" value="1"/>
</dbReference>
<dbReference type="GeneID" id="41361384"/>
<dbReference type="GO" id="GO:0051603">
    <property type="term" value="P:proteolysis involved in protein catabolic process"/>
    <property type="evidence" value="ECO:0007669"/>
    <property type="project" value="TreeGrafter"/>
</dbReference>
<dbReference type="GO" id="GO:0051082">
    <property type="term" value="F:unfolded protein binding"/>
    <property type="evidence" value="ECO:0007669"/>
    <property type="project" value="UniProtKB-UniRule"/>
</dbReference>
<dbReference type="InterPro" id="IPR046425">
    <property type="entry name" value="ClpX_bact"/>
</dbReference>
<dbReference type="GO" id="GO:0140662">
    <property type="term" value="F:ATP-dependent protein folding chaperone"/>
    <property type="evidence" value="ECO:0007669"/>
    <property type="project" value="InterPro"/>
</dbReference>
<comment type="similarity">
    <text evidence="6 7">Belongs to the ClpX chaperone family.</text>
</comment>
<keyword evidence="9" id="KW-0378">Hydrolase</keyword>
<dbReference type="Pfam" id="PF06689">
    <property type="entry name" value="zf-C4_ClpX"/>
    <property type="match status" value="1"/>
</dbReference>
<dbReference type="FunFam" id="3.40.50.300:FF:000005">
    <property type="entry name" value="ATP-dependent Clp protease ATP-binding subunit ClpX"/>
    <property type="match status" value="1"/>
</dbReference>
<evidence type="ECO:0000256" key="4">
    <source>
        <dbReference type="ARBA" id="ARBA00022840"/>
    </source>
</evidence>
<dbReference type="PROSITE" id="PS51902">
    <property type="entry name" value="CLPX_ZB"/>
    <property type="match status" value="1"/>
</dbReference>
<dbReference type="Pfam" id="PF07724">
    <property type="entry name" value="AAA_2"/>
    <property type="match status" value="1"/>
</dbReference>
<evidence type="ECO:0000256" key="3">
    <source>
        <dbReference type="ARBA" id="ARBA00022833"/>
    </source>
</evidence>
<dbReference type="RefSeq" id="WP_011554061.1">
    <property type="nucleotide sequence ID" value="NC_008095.1"/>
</dbReference>
<evidence type="ECO:0000259" key="8">
    <source>
        <dbReference type="PROSITE" id="PS51902"/>
    </source>
</evidence>
<dbReference type="InterPro" id="IPR050052">
    <property type="entry name" value="ATP-dep_Clp_protease_ClpX"/>
</dbReference>
<dbReference type="InterPro" id="IPR038366">
    <property type="entry name" value="Znf_CppX_C4_sf"/>
</dbReference>
<dbReference type="HOGENOM" id="CLU_014218_8_2_7"/>
<accession>Q1D541</accession>
<evidence type="ECO:0000256" key="6">
    <source>
        <dbReference type="HAMAP-Rule" id="MF_00175"/>
    </source>
</evidence>
<dbReference type="GO" id="GO:0005524">
    <property type="term" value="F:ATP binding"/>
    <property type="evidence" value="ECO:0007669"/>
    <property type="project" value="UniProtKB-UniRule"/>
</dbReference>
<dbReference type="Gene3D" id="3.40.50.300">
    <property type="entry name" value="P-loop containing nucleotide triphosphate hydrolases"/>
    <property type="match status" value="1"/>
</dbReference>
<evidence type="ECO:0000256" key="2">
    <source>
        <dbReference type="ARBA" id="ARBA00022741"/>
    </source>
</evidence>
<protein>
    <recommendedName>
        <fullName evidence="6">ATP-dependent Clp protease ATP-binding subunit ClpX</fullName>
    </recommendedName>
</protein>
<dbReference type="AlphaFoldDB" id="Q1D541"/>
<sequence length="425" mass="47436">MKKEHHVNLSCSFCGKSQREVRKLIAGPTVYICDECIKLCNDIIADENEREEGKPQVSLPTPAEIKAFLDDYVIGQDQAKKVLAVAVYNHYKRIYQKKPNSRPRPGVKGPTGEEVELSKSNILLIGPTGSGKTLLAQSLARFLNVPFTIADATSLTEAGYVGEDVENIIQNLLHNADYDVEKASRGIVYIDEIDKIARKGDMPSATRDVGGEGVQQALLKIIEGTRANVTPRGGKKYNQQEYVQVDTTNILFICGGAFHGIDGVIKRRVGEKGLGFGAKITHREERSVGELLALTEPEDLMRFGMIPEFIGRLPMIATLNDLKEEDLVIILSQPKNALVKQYQKLFEFEKVKLTFTKEALRAIAREAMRRHSGARGLRAILEDAMLEIMYDVPFREGVKECKITEQVITRHEAPQLVMEKEKKTA</sequence>
<dbReference type="PANTHER" id="PTHR48102:SF7">
    <property type="entry name" value="ATP-DEPENDENT CLP PROTEASE ATP-BINDING SUBUNIT CLPX-LIKE, MITOCHONDRIAL"/>
    <property type="match status" value="1"/>
</dbReference>
<dbReference type="KEGG" id="mxa:MXAN_4054"/>
<dbReference type="InterPro" id="IPR004487">
    <property type="entry name" value="Clp_protease_ATP-bd_su_ClpX"/>
</dbReference>
<evidence type="ECO:0000313" key="10">
    <source>
        <dbReference type="Proteomes" id="UP000002402"/>
    </source>
</evidence>
<dbReference type="InterPro" id="IPR059188">
    <property type="entry name" value="Znf_CLPX-like"/>
</dbReference>
<gene>
    <name evidence="6 9" type="primary">clpX</name>
    <name evidence="9" type="ordered locus">MXAN_4054</name>
</gene>
<dbReference type="InterPro" id="IPR010603">
    <property type="entry name" value="Znf_CppX_C4"/>
</dbReference>
<dbReference type="GO" id="GO:0046983">
    <property type="term" value="F:protein dimerization activity"/>
    <property type="evidence" value="ECO:0007669"/>
    <property type="project" value="UniProtKB-UniRule"/>
</dbReference>
<dbReference type="CDD" id="cd19497">
    <property type="entry name" value="RecA-like_ClpX"/>
    <property type="match status" value="1"/>
</dbReference>
<name>Q1D541_MYXXD</name>
<dbReference type="InterPro" id="IPR027417">
    <property type="entry name" value="P-loop_NTPase"/>
</dbReference>
<dbReference type="SUPFAM" id="SSF52540">
    <property type="entry name" value="P-loop containing nucleoside triphosphate hydrolases"/>
    <property type="match status" value="1"/>
</dbReference>
<feature type="binding site" evidence="6 7">
    <location>
        <position position="11"/>
    </location>
    <ligand>
        <name>Zn(2+)</name>
        <dbReference type="ChEBI" id="CHEBI:29105"/>
    </ligand>
</feature>
<dbReference type="EMBL" id="CP000113">
    <property type="protein sequence ID" value="ABF85968.1"/>
    <property type="molecule type" value="Genomic_DNA"/>
</dbReference>
<dbReference type="FunFam" id="1.10.8.60:FF:000002">
    <property type="entry name" value="ATP-dependent Clp protease ATP-binding subunit ClpX"/>
    <property type="match status" value="1"/>
</dbReference>
<proteinExistence type="inferred from homology"/>
<dbReference type="Pfam" id="PF10431">
    <property type="entry name" value="ClpB_D2-small"/>
    <property type="match status" value="1"/>
</dbReference>
<keyword evidence="4 6" id="KW-0067">ATP-binding</keyword>
<dbReference type="Proteomes" id="UP000002402">
    <property type="component" value="Chromosome"/>
</dbReference>
<dbReference type="GO" id="GO:0051301">
    <property type="term" value="P:cell division"/>
    <property type="evidence" value="ECO:0007669"/>
    <property type="project" value="TreeGrafter"/>
</dbReference>
<comment type="subunit">
    <text evidence="6">Component of the ClpX-ClpP complex. Forms a hexameric ring that, in the presence of ATP, binds to fourteen ClpP subunits assembled into a disk-like structure with a central cavity, resembling the structure of eukaryotic proteasomes.</text>
</comment>
<keyword evidence="2 6" id="KW-0547">Nucleotide-binding</keyword>
<dbReference type="NCBIfam" id="NF003745">
    <property type="entry name" value="PRK05342.1"/>
    <property type="match status" value="1"/>
</dbReference>
<keyword evidence="10" id="KW-1185">Reference proteome</keyword>
<dbReference type="Gene3D" id="1.10.8.60">
    <property type="match status" value="1"/>
</dbReference>
<organism evidence="9 10">
    <name type="scientific">Myxococcus xanthus (strain DK1622)</name>
    <dbReference type="NCBI Taxonomy" id="246197"/>
    <lineage>
        <taxon>Bacteria</taxon>
        <taxon>Pseudomonadati</taxon>
        <taxon>Myxococcota</taxon>
        <taxon>Myxococcia</taxon>
        <taxon>Myxococcales</taxon>
        <taxon>Cystobacterineae</taxon>
        <taxon>Myxococcaceae</taxon>
        <taxon>Myxococcus</taxon>
    </lineage>
</organism>
<dbReference type="GO" id="GO:0008233">
    <property type="term" value="F:peptidase activity"/>
    <property type="evidence" value="ECO:0007669"/>
    <property type="project" value="UniProtKB-KW"/>
</dbReference>
<dbReference type="SMART" id="SM00994">
    <property type="entry name" value="zf-C4_ClpX"/>
    <property type="match status" value="1"/>
</dbReference>
<dbReference type="EnsemblBacteria" id="ABF85968">
    <property type="protein sequence ID" value="ABF85968"/>
    <property type="gene ID" value="MXAN_4054"/>
</dbReference>
<keyword evidence="3 6" id="KW-0862">Zinc</keyword>
<dbReference type="InterPro" id="IPR003959">
    <property type="entry name" value="ATPase_AAA_core"/>
</dbReference>
<dbReference type="eggNOG" id="COG1219">
    <property type="taxonomic scope" value="Bacteria"/>
</dbReference>
<dbReference type="Gene3D" id="6.20.220.10">
    <property type="entry name" value="ClpX chaperone, C4-type zinc finger domain"/>
    <property type="match status" value="1"/>
</dbReference>
<dbReference type="PANTHER" id="PTHR48102">
    <property type="entry name" value="ATP-DEPENDENT CLP PROTEASE ATP-BINDING SUBUNIT CLPX-LIKE, MITOCHONDRIAL-RELATED"/>
    <property type="match status" value="1"/>
</dbReference>
<dbReference type="GO" id="GO:0016887">
    <property type="term" value="F:ATP hydrolysis activity"/>
    <property type="evidence" value="ECO:0007669"/>
    <property type="project" value="InterPro"/>
</dbReference>
<evidence type="ECO:0000256" key="5">
    <source>
        <dbReference type="ARBA" id="ARBA00023186"/>
    </source>
</evidence>
<dbReference type="HAMAP" id="MF_00175">
    <property type="entry name" value="ClpX"/>
    <property type="match status" value="1"/>
</dbReference>
<keyword evidence="9" id="KW-0645">Protease</keyword>
<dbReference type="InterPro" id="IPR003593">
    <property type="entry name" value="AAA+_ATPase"/>
</dbReference>
<feature type="binding site" evidence="6 7">
    <location>
        <position position="33"/>
    </location>
    <ligand>
        <name>Zn(2+)</name>
        <dbReference type="ChEBI" id="CHEBI:29105"/>
    </ligand>
</feature>
<comment type="function">
    <text evidence="6">ATP-dependent specificity component of the Clp protease. It directs the protease to specific substrates. Can perform chaperone functions in the absence of ClpP.</text>
</comment>
<feature type="binding site" evidence="6 7">
    <location>
        <position position="14"/>
    </location>
    <ligand>
        <name>Zn(2+)</name>
        <dbReference type="ChEBI" id="CHEBI:29105"/>
    </ligand>
</feature>
<dbReference type="STRING" id="246197.MXAN_4054"/>
<dbReference type="NCBIfam" id="TIGR00382">
    <property type="entry name" value="clpX"/>
    <property type="match status" value="1"/>
</dbReference>
<evidence type="ECO:0000256" key="1">
    <source>
        <dbReference type="ARBA" id="ARBA00022723"/>
    </source>
</evidence>
<dbReference type="GO" id="GO:0008270">
    <property type="term" value="F:zinc ion binding"/>
    <property type="evidence" value="ECO:0007669"/>
    <property type="project" value="UniProtKB-UniRule"/>
</dbReference>
<keyword evidence="5 6" id="KW-0143">Chaperone</keyword>
<keyword evidence="1 6" id="KW-0479">Metal-binding</keyword>
<dbReference type="SMART" id="SM00382">
    <property type="entry name" value="AAA"/>
    <property type="match status" value="1"/>
</dbReference>
<dbReference type="GO" id="GO:0009376">
    <property type="term" value="C:HslUV protease complex"/>
    <property type="evidence" value="ECO:0007669"/>
    <property type="project" value="TreeGrafter"/>
</dbReference>
<dbReference type="SMART" id="SM01086">
    <property type="entry name" value="ClpB_D2-small"/>
    <property type="match status" value="1"/>
</dbReference>
<dbReference type="OrthoDB" id="9804062at2"/>
<reference evidence="9 10" key="1">
    <citation type="journal article" date="2006" name="Proc. Natl. Acad. Sci. U.S.A.">
        <title>Evolution of sensory complexity recorded in a myxobacterial genome.</title>
        <authorList>
            <person name="Goldman B.S."/>
            <person name="Nierman W.C."/>
            <person name="Kaiser D."/>
            <person name="Slater S.C."/>
            <person name="Durkin A.S."/>
            <person name="Eisen J.A."/>
            <person name="Ronning C.M."/>
            <person name="Barbazuk W.B."/>
            <person name="Blanchard M."/>
            <person name="Field C."/>
            <person name="Halling C."/>
            <person name="Hinkle G."/>
            <person name="Iartchuk O."/>
            <person name="Kim H.S."/>
            <person name="Mackenzie C."/>
            <person name="Madupu R."/>
            <person name="Miller N."/>
            <person name="Shvartsbeyn A."/>
            <person name="Sullivan S.A."/>
            <person name="Vaudin M."/>
            <person name="Wiegand R."/>
            <person name="Kaplan H.B."/>
        </authorList>
    </citation>
    <scope>NUCLEOTIDE SEQUENCE [LARGE SCALE GENOMIC DNA]</scope>
    <source>
        <strain evidence="10">DK1622</strain>
    </source>
</reference>
<feature type="domain" description="ClpX-type ZB" evidence="8">
    <location>
        <begin position="1"/>
        <end position="52"/>
    </location>
</feature>
<evidence type="ECO:0000313" key="9">
    <source>
        <dbReference type="EMBL" id="ABF85968.1"/>
    </source>
</evidence>
<evidence type="ECO:0000256" key="7">
    <source>
        <dbReference type="PROSITE-ProRule" id="PRU01250"/>
    </source>
</evidence>